<keyword evidence="3" id="KW-1185">Reference proteome</keyword>
<dbReference type="Pfam" id="PF25968">
    <property type="entry name" value="CALS1"/>
    <property type="match status" value="1"/>
</dbReference>
<protein>
    <submittedName>
        <fullName evidence="2">Callose synthase 3</fullName>
    </submittedName>
</protein>
<dbReference type="InterPro" id="IPR058851">
    <property type="entry name" value="CALS1_helical"/>
</dbReference>
<organism evidence="2 3">
    <name type="scientific">Castilleja foliolosa</name>
    <dbReference type="NCBI Taxonomy" id="1961234"/>
    <lineage>
        <taxon>Eukaryota</taxon>
        <taxon>Viridiplantae</taxon>
        <taxon>Streptophyta</taxon>
        <taxon>Embryophyta</taxon>
        <taxon>Tracheophyta</taxon>
        <taxon>Spermatophyta</taxon>
        <taxon>Magnoliopsida</taxon>
        <taxon>eudicotyledons</taxon>
        <taxon>Gunneridae</taxon>
        <taxon>Pentapetalae</taxon>
        <taxon>asterids</taxon>
        <taxon>lamiids</taxon>
        <taxon>Lamiales</taxon>
        <taxon>Orobanchaceae</taxon>
        <taxon>Pedicularideae</taxon>
        <taxon>Castillejinae</taxon>
        <taxon>Castilleja</taxon>
    </lineage>
</organism>
<dbReference type="EMBL" id="JAVIJP010000019">
    <property type="protein sequence ID" value="KAL3638549.1"/>
    <property type="molecule type" value="Genomic_DNA"/>
</dbReference>
<sequence length="79" mass="9271">MAKDSNGKDSELKKRIKADDYMYSAVCECSASFRNIVILLVRDDREKEVIGYIFSEVDKQIEEDNLLIEYKVKFVRTRT</sequence>
<proteinExistence type="predicted"/>
<evidence type="ECO:0000259" key="1">
    <source>
        <dbReference type="Pfam" id="PF25968"/>
    </source>
</evidence>
<comment type="caution">
    <text evidence="2">The sequence shown here is derived from an EMBL/GenBank/DDBJ whole genome shotgun (WGS) entry which is preliminary data.</text>
</comment>
<accession>A0ABD3D9L0</accession>
<dbReference type="AlphaFoldDB" id="A0ABD3D9L0"/>
<feature type="domain" description="Callose synthase helical" evidence="1">
    <location>
        <begin position="1"/>
        <end position="73"/>
    </location>
</feature>
<reference evidence="3" key="1">
    <citation type="journal article" date="2024" name="IScience">
        <title>Strigolactones Initiate the Formation of Haustorium-like Structures in Castilleja.</title>
        <authorList>
            <person name="Buerger M."/>
            <person name="Peterson D."/>
            <person name="Chory J."/>
        </authorList>
    </citation>
    <scope>NUCLEOTIDE SEQUENCE [LARGE SCALE GENOMIC DNA]</scope>
</reference>
<evidence type="ECO:0000313" key="3">
    <source>
        <dbReference type="Proteomes" id="UP001632038"/>
    </source>
</evidence>
<gene>
    <name evidence="2" type="primary">CALS3_11</name>
    <name evidence="2" type="ORF">CASFOL_017920</name>
</gene>
<dbReference type="Proteomes" id="UP001632038">
    <property type="component" value="Unassembled WGS sequence"/>
</dbReference>
<name>A0ABD3D9L0_9LAMI</name>
<evidence type="ECO:0000313" key="2">
    <source>
        <dbReference type="EMBL" id="KAL3638549.1"/>
    </source>
</evidence>